<evidence type="ECO:0000256" key="7">
    <source>
        <dbReference type="ARBA" id="ARBA00023239"/>
    </source>
</evidence>
<evidence type="ECO:0000256" key="5">
    <source>
        <dbReference type="ARBA" id="ARBA00022793"/>
    </source>
</evidence>
<feature type="binding site" evidence="9">
    <location>
        <position position="15"/>
    </location>
    <ligand>
        <name>substrate</name>
    </ligand>
</feature>
<proteinExistence type="predicted"/>
<feature type="binding site" evidence="9">
    <location>
        <position position="206"/>
    </location>
    <ligand>
        <name>substrate</name>
    </ligand>
</feature>
<reference evidence="11" key="1">
    <citation type="journal article" date="2020" name="mSystems">
        <title>Genome- and Community-Level Interaction Insights into Carbon Utilization and Element Cycling Functions of Hydrothermarchaeota in Hydrothermal Sediment.</title>
        <authorList>
            <person name="Zhou Z."/>
            <person name="Liu Y."/>
            <person name="Xu W."/>
            <person name="Pan J."/>
            <person name="Luo Z.H."/>
            <person name="Li M."/>
        </authorList>
    </citation>
    <scope>NUCLEOTIDE SEQUENCE [LARGE SCALE GENOMIC DNA]</scope>
    <source>
        <strain evidence="11">HyVt-28</strain>
    </source>
</reference>
<dbReference type="EMBL" id="DRDR01000048">
    <property type="protein sequence ID" value="HDL60032.1"/>
    <property type="molecule type" value="Genomic_DNA"/>
</dbReference>
<dbReference type="Gene3D" id="3.20.20.70">
    <property type="entry name" value="Aldolase class I"/>
    <property type="match status" value="1"/>
</dbReference>
<dbReference type="Pfam" id="PF00215">
    <property type="entry name" value="OMPdecase"/>
    <property type="match status" value="1"/>
</dbReference>
<dbReference type="InterPro" id="IPR013785">
    <property type="entry name" value="Aldolase_TIM"/>
</dbReference>
<dbReference type="InterPro" id="IPR011060">
    <property type="entry name" value="RibuloseP-bd_barrel"/>
</dbReference>
<feature type="domain" description="Orotidine 5'-phosphate decarboxylase" evidence="10">
    <location>
        <begin position="7"/>
        <end position="222"/>
    </location>
</feature>
<evidence type="ECO:0000256" key="1">
    <source>
        <dbReference type="ARBA" id="ARBA00002356"/>
    </source>
</evidence>
<dbReference type="PANTHER" id="PTHR32119">
    <property type="entry name" value="OROTIDINE 5'-PHOSPHATE DECARBOXYLASE"/>
    <property type="match status" value="1"/>
</dbReference>
<organism evidence="11">
    <name type="scientific">candidate division WOR-3 bacterium</name>
    <dbReference type="NCBI Taxonomy" id="2052148"/>
    <lineage>
        <taxon>Bacteria</taxon>
        <taxon>Bacteria division WOR-3</taxon>
    </lineage>
</organism>
<evidence type="ECO:0000256" key="4">
    <source>
        <dbReference type="ARBA" id="ARBA00021923"/>
    </source>
</evidence>
<keyword evidence="7 11" id="KW-0456">Lyase</keyword>
<feature type="binding site" evidence="9">
    <location>
        <position position="37"/>
    </location>
    <ligand>
        <name>substrate</name>
    </ligand>
</feature>
<feature type="binding site" evidence="9">
    <location>
        <position position="126"/>
    </location>
    <ligand>
        <name>substrate</name>
    </ligand>
</feature>
<evidence type="ECO:0000313" key="11">
    <source>
        <dbReference type="EMBL" id="HDL60032.1"/>
    </source>
</evidence>
<evidence type="ECO:0000256" key="9">
    <source>
        <dbReference type="PIRSR" id="PIRSR614732-2"/>
    </source>
</evidence>
<dbReference type="InterPro" id="IPR014732">
    <property type="entry name" value="OMPdecase"/>
</dbReference>
<evidence type="ECO:0000256" key="3">
    <source>
        <dbReference type="ARBA" id="ARBA00012321"/>
    </source>
</evidence>
<evidence type="ECO:0000259" key="10">
    <source>
        <dbReference type="SMART" id="SM00934"/>
    </source>
</evidence>
<comment type="pathway">
    <text evidence="2">Pyrimidine metabolism; UMP biosynthesis via de novo pathway; UMP from orotate: step 2/2.</text>
</comment>
<evidence type="ECO:0000256" key="6">
    <source>
        <dbReference type="ARBA" id="ARBA00022975"/>
    </source>
</evidence>
<keyword evidence="6" id="KW-0665">Pyrimidine biosynthesis</keyword>
<dbReference type="GO" id="GO:0004590">
    <property type="term" value="F:orotidine-5'-phosphate decarboxylase activity"/>
    <property type="evidence" value="ECO:0007669"/>
    <property type="project" value="UniProtKB-EC"/>
</dbReference>
<dbReference type="EC" id="4.1.1.23" evidence="3"/>
<dbReference type="Proteomes" id="UP000886381">
    <property type="component" value="Unassembled WGS sequence"/>
</dbReference>
<keyword evidence="5" id="KW-0210">Decarboxylase</keyword>
<dbReference type="AlphaFoldDB" id="A0A7V0LTU5"/>
<dbReference type="GO" id="GO:0044205">
    <property type="term" value="P:'de novo' UMP biosynthetic process"/>
    <property type="evidence" value="ECO:0007669"/>
    <property type="project" value="InterPro"/>
</dbReference>
<accession>A0A7V0LTU5</accession>
<feature type="binding site" evidence="9">
    <location>
        <position position="207"/>
    </location>
    <ligand>
        <name>substrate</name>
    </ligand>
</feature>
<evidence type="ECO:0000256" key="2">
    <source>
        <dbReference type="ARBA" id="ARBA00004861"/>
    </source>
</evidence>
<protein>
    <recommendedName>
        <fullName evidence="4">Orotidine 5'-phosphate decarboxylase</fullName>
        <ecNumber evidence="3">4.1.1.23</ecNumber>
    </recommendedName>
    <alternativeName>
        <fullName evidence="8">OMP decarboxylase</fullName>
    </alternativeName>
</protein>
<gene>
    <name evidence="11" type="ORF">ENH14_01095</name>
</gene>
<name>A0A7V0LTU5_UNCW3</name>
<dbReference type="SMART" id="SM00934">
    <property type="entry name" value="OMPdecase"/>
    <property type="match status" value="1"/>
</dbReference>
<dbReference type="GO" id="GO:0005829">
    <property type="term" value="C:cytosol"/>
    <property type="evidence" value="ECO:0007669"/>
    <property type="project" value="TreeGrafter"/>
</dbReference>
<sequence length="235" mass="25474">MFNYQLGIIPALDVDIQKAKKIAEAVKGLKKEIAGLKIGSILCWQHGLPKVVGELKKVCDFPVIFDAQKACTDIPDIVRKQAKVVANAGVDAFIAAPQGAGSATLTAFVDACKEYQIVPIVVLEMTHPEFSAFLSRDAAERILEKSIDLGVRSFVAPANKPERLKLYKNIAKKKREVIKILSPGVGPQGGGPDTAVEAGADFVIVGRAIYKAGEPKEEVKRIYDLIDKAYSSRKE</sequence>
<dbReference type="GO" id="GO:0006207">
    <property type="term" value="P:'de novo' pyrimidine nucleobase biosynthetic process"/>
    <property type="evidence" value="ECO:0007669"/>
    <property type="project" value="InterPro"/>
</dbReference>
<evidence type="ECO:0000256" key="8">
    <source>
        <dbReference type="ARBA" id="ARBA00033428"/>
    </source>
</evidence>
<comment type="function">
    <text evidence="1">Catalyzes the decarboxylation of orotidine 5'-monophosphate (OMP) to uridine 5'-monophosphate (UMP).</text>
</comment>
<dbReference type="InterPro" id="IPR001754">
    <property type="entry name" value="OMPdeCOase_dom"/>
</dbReference>
<dbReference type="SUPFAM" id="SSF51366">
    <property type="entry name" value="Ribulose-phoshate binding barrel"/>
    <property type="match status" value="1"/>
</dbReference>
<comment type="caution">
    <text evidence="11">The sequence shown here is derived from an EMBL/GenBank/DDBJ whole genome shotgun (WGS) entry which is preliminary data.</text>
</comment>
<dbReference type="PANTHER" id="PTHR32119:SF2">
    <property type="entry name" value="OROTIDINE 5'-PHOSPHATE DECARBOXYLASE"/>
    <property type="match status" value="1"/>
</dbReference>